<evidence type="ECO:0000256" key="3">
    <source>
        <dbReference type="ARBA" id="ARBA00001941"/>
    </source>
</evidence>
<keyword evidence="17" id="KW-1185">Reference proteome</keyword>
<evidence type="ECO:0000256" key="10">
    <source>
        <dbReference type="ARBA" id="ARBA00022723"/>
    </source>
</evidence>
<evidence type="ECO:0000256" key="8">
    <source>
        <dbReference type="ARBA" id="ARBA00013152"/>
    </source>
</evidence>
<dbReference type="AlphaFoldDB" id="A0A1G7G1I2"/>
<dbReference type="CDD" id="cd07033">
    <property type="entry name" value="TPP_PYR_DXS_TK_like"/>
    <property type="match status" value="1"/>
</dbReference>
<dbReference type="Pfam" id="PF02779">
    <property type="entry name" value="Transket_pyr"/>
    <property type="match status" value="1"/>
</dbReference>
<accession>A0A1G7G1I2</accession>
<evidence type="ECO:0000256" key="1">
    <source>
        <dbReference type="ARBA" id="ARBA00001913"/>
    </source>
</evidence>
<dbReference type="CDD" id="cd02012">
    <property type="entry name" value="TPP_TK"/>
    <property type="match status" value="1"/>
</dbReference>
<evidence type="ECO:0000256" key="4">
    <source>
        <dbReference type="ARBA" id="ARBA00001946"/>
    </source>
</evidence>
<dbReference type="eggNOG" id="COG0021">
    <property type="taxonomic scope" value="Bacteria"/>
</dbReference>
<dbReference type="InterPro" id="IPR005475">
    <property type="entry name" value="Transketolase-like_Pyr-bd"/>
</dbReference>
<dbReference type="PANTHER" id="PTHR43522">
    <property type="entry name" value="TRANSKETOLASE"/>
    <property type="match status" value="1"/>
</dbReference>
<comment type="cofactor">
    <cofactor evidence="2">
        <name>Mn(2+)</name>
        <dbReference type="ChEBI" id="CHEBI:29035"/>
    </cofactor>
</comment>
<evidence type="ECO:0000256" key="9">
    <source>
        <dbReference type="ARBA" id="ARBA00022679"/>
    </source>
</evidence>
<comment type="catalytic activity">
    <reaction evidence="14">
        <text>D-sedoheptulose 7-phosphate + D-glyceraldehyde 3-phosphate = aldehydo-D-ribose 5-phosphate + D-xylulose 5-phosphate</text>
        <dbReference type="Rhea" id="RHEA:10508"/>
        <dbReference type="ChEBI" id="CHEBI:57483"/>
        <dbReference type="ChEBI" id="CHEBI:57737"/>
        <dbReference type="ChEBI" id="CHEBI:58273"/>
        <dbReference type="ChEBI" id="CHEBI:59776"/>
        <dbReference type="EC" id="2.2.1.1"/>
    </reaction>
</comment>
<evidence type="ECO:0000256" key="2">
    <source>
        <dbReference type="ARBA" id="ARBA00001936"/>
    </source>
</evidence>
<dbReference type="Proteomes" id="UP000182114">
    <property type="component" value="Unassembled WGS sequence"/>
</dbReference>
<evidence type="ECO:0000256" key="6">
    <source>
        <dbReference type="ARBA" id="ARBA00007131"/>
    </source>
</evidence>
<dbReference type="InterPro" id="IPR020826">
    <property type="entry name" value="Transketolase_BS"/>
</dbReference>
<name>A0A1G7G1I2_9FLAO</name>
<dbReference type="PROSITE" id="PS00802">
    <property type="entry name" value="TRANSKETOLASE_2"/>
    <property type="match status" value="1"/>
</dbReference>
<comment type="cofactor">
    <cofactor evidence="3">
        <name>Co(2+)</name>
        <dbReference type="ChEBI" id="CHEBI:48828"/>
    </cofactor>
</comment>
<dbReference type="EC" id="2.2.1.1" evidence="8"/>
<comment type="similarity">
    <text evidence="6">Belongs to the transketolase family.</text>
</comment>
<dbReference type="SMART" id="SM00861">
    <property type="entry name" value="Transket_pyr"/>
    <property type="match status" value="1"/>
</dbReference>
<dbReference type="InterPro" id="IPR009014">
    <property type="entry name" value="Transketo_C/PFOR_II"/>
</dbReference>
<evidence type="ECO:0000256" key="13">
    <source>
        <dbReference type="ARBA" id="ARBA00023052"/>
    </source>
</evidence>
<protein>
    <recommendedName>
        <fullName evidence="8">transketolase</fullName>
        <ecNumber evidence="8">2.2.1.1</ecNumber>
    </recommendedName>
</protein>
<keyword evidence="12" id="KW-0460">Magnesium</keyword>
<evidence type="ECO:0000256" key="12">
    <source>
        <dbReference type="ARBA" id="ARBA00022842"/>
    </source>
</evidence>
<sequence length="702" mass="76548">MGAKGFILQTIKIEYKQYIIKDKSGKMNKKIDQLAADNIRALAISMVEKANSGHPGGPMGGADYMHILYSEFFNYDPSDMTWPFRDRFFMDAGHLSPLMYAQYYLLGNFAKTDVQSFRQWGSVTPGHPEVDVKRGIENTSGPLGQGHTMGVGAAIAAKFLQARFGDWMNHKVYGFISDGGVQEEISQGAGRIAGHLGLSNFIMFYDSNDVQLSTKTDEVTSEDTAMKYEAWGWKVVTIDGHNHDEIRKALKDANAETEKPTLIIGKTIMGKGCVTATGETYEGYTELHGKPIGDTGADFVKTLIHLGANPEDEFAIYADVEASYKEIITKKIKEAQLKKQEILAWREDNKELSTKLNSFLAGELPELDFESIENKAGLATRAASANVLGYLAGKVENMIVSSADLSNSDKTDGFLKKTHSLQKGDFTGSFLQSGVAELTMATMANGMALHGGVIPVVATFFVFSDYMKPAIRLSAIQELPVKFVWTHDAFRVGEDGPTHQPIEQEAQIRLLEKLKNHSGDASFIALRPADSAETVVGWKMLLENDKVPSGLILSRQGIKDIIATGATRYEDALQAEKGGYLVHKSDNPAITLIANGSEVATLVEAAALLEERKGVKVNIASIISEGLFRKQSKEYQNSVIATDKPVFGLTAGLPVNLEGLAGANGKVFGLEHFGYSAPATVLDEKFGFTGEKVYEQVVSFLG</sequence>
<organism evidence="16 17">
    <name type="scientific">Cellulophaga baltica</name>
    <dbReference type="NCBI Taxonomy" id="76594"/>
    <lineage>
        <taxon>Bacteria</taxon>
        <taxon>Pseudomonadati</taxon>
        <taxon>Bacteroidota</taxon>
        <taxon>Flavobacteriia</taxon>
        <taxon>Flavobacteriales</taxon>
        <taxon>Flavobacteriaceae</taxon>
        <taxon>Cellulophaga</taxon>
    </lineage>
</organism>
<gene>
    <name evidence="16" type="ORF">SAMN04487992_10460</name>
</gene>
<reference evidence="17" key="1">
    <citation type="submission" date="2016-10" db="EMBL/GenBank/DDBJ databases">
        <authorList>
            <person name="Varghese N."/>
            <person name="Submissions S."/>
        </authorList>
    </citation>
    <scope>NUCLEOTIDE SEQUENCE [LARGE SCALE GENOMIC DNA]</scope>
    <source>
        <strain evidence="17">DSM 24729</strain>
    </source>
</reference>
<dbReference type="Pfam" id="PF22613">
    <property type="entry name" value="Transketolase_C_1"/>
    <property type="match status" value="1"/>
</dbReference>
<evidence type="ECO:0000313" key="16">
    <source>
        <dbReference type="EMBL" id="SDE81997.1"/>
    </source>
</evidence>
<dbReference type="EMBL" id="FNBD01000004">
    <property type="protein sequence ID" value="SDE81997.1"/>
    <property type="molecule type" value="Genomic_DNA"/>
</dbReference>
<dbReference type="InterPro" id="IPR055152">
    <property type="entry name" value="Transketolase-like_C_2"/>
</dbReference>
<keyword evidence="10" id="KW-0479">Metal-binding</keyword>
<keyword evidence="11" id="KW-0106">Calcium</keyword>
<comment type="cofactor">
    <cofactor evidence="1">
        <name>Ca(2+)</name>
        <dbReference type="ChEBI" id="CHEBI:29108"/>
    </cofactor>
</comment>
<dbReference type="InterPro" id="IPR033247">
    <property type="entry name" value="Transketolase_fam"/>
</dbReference>
<proteinExistence type="inferred from homology"/>
<evidence type="ECO:0000313" key="17">
    <source>
        <dbReference type="Proteomes" id="UP000182114"/>
    </source>
</evidence>
<dbReference type="SUPFAM" id="SSF52518">
    <property type="entry name" value="Thiamin diphosphate-binding fold (THDP-binding)"/>
    <property type="match status" value="2"/>
</dbReference>
<evidence type="ECO:0000256" key="14">
    <source>
        <dbReference type="ARBA" id="ARBA00049473"/>
    </source>
</evidence>
<evidence type="ECO:0000256" key="5">
    <source>
        <dbReference type="ARBA" id="ARBA00001964"/>
    </source>
</evidence>
<dbReference type="InterPro" id="IPR049557">
    <property type="entry name" value="Transketolase_CS"/>
</dbReference>
<evidence type="ECO:0000259" key="15">
    <source>
        <dbReference type="SMART" id="SM00861"/>
    </source>
</evidence>
<dbReference type="GO" id="GO:0046872">
    <property type="term" value="F:metal ion binding"/>
    <property type="evidence" value="ECO:0007669"/>
    <property type="project" value="UniProtKB-KW"/>
</dbReference>
<dbReference type="PROSITE" id="PS00801">
    <property type="entry name" value="TRANSKETOLASE_1"/>
    <property type="match status" value="1"/>
</dbReference>
<dbReference type="Gene3D" id="3.40.50.970">
    <property type="match status" value="2"/>
</dbReference>
<feature type="domain" description="Transketolase-like pyrimidine-binding" evidence="15">
    <location>
        <begin position="378"/>
        <end position="560"/>
    </location>
</feature>
<dbReference type="FunFam" id="3.40.50.970:FF:000045">
    <property type="entry name" value="Transketolase"/>
    <property type="match status" value="1"/>
</dbReference>
<comment type="cofactor">
    <cofactor evidence="5">
        <name>thiamine diphosphate</name>
        <dbReference type="ChEBI" id="CHEBI:58937"/>
    </cofactor>
</comment>
<dbReference type="GO" id="GO:0004802">
    <property type="term" value="F:transketolase activity"/>
    <property type="evidence" value="ECO:0007669"/>
    <property type="project" value="UniProtKB-EC"/>
</dbReference>
<dbReference type="Pfam" id="PF00456">
    <property type="entry name" value="Transketolase_N"/>
    <property type="match status" value="1"/>
</dbReference>
<comment type="subunit">
    <text evidence="7">Homodimer.</text>
</comment>
<dbReference type="SUPFAM" id="SSF52922">
    <property type="entry name" value="TK C-terminal domain-like"/>
    <property type="match status" value="1"/>
</dbReference>
<dbReference type="InterPro" id="IPR005474">
    <property type="entry name" value="Transketolase_N"/>
</dbReference>
<dbReference type="GO" id="GO:0006098">
    <property type="term" value="P:pentose-phosphate shunt"/>
    <property type="evidence" value="ECO:0007669"/>
    <property type="project" value="TreeGrafter"/>
</dbReference>
<evidence type="ECO:0000256" key="11">
    <source>
        <dbReference type="ARBA" id="ARBA00022837"/>
    </source>
</evidence>
<keyword evidence="9" id="KW-0808">Transferase</keyword>
<comment type="cofactor">
    <cofactor evidence="4">
        <name>Mg(2+)</name>
        <dbReference type="ChEBI" id="CHEBI:18420"/>
    </cofactor>
</comment>
<dbReference type="InterPro" id="IPR029061">
    <property type="entry name" value="THDP-binding"/>
</dbReference>
<evidence type="ECO:0000256" key="7">
    <source>
        <dbReference type="ARBA" id="ARBA00011738"/>
    </source>
</evidence>
<dbReference type="GO" id="GO:0005829">
    <property type="term" value="C:cytosol"/>
    <property type="evidence" value="ECO:0007669"/>
    <property type="project" value="TreeGrafter"/>
</dbReference>
<dbReference type="PANTHER" id="PTHR43522:SF2">
    <property type="entry name" value="TRANSKETOLASE 1-RELATED"/>
    <property type="match status" value="1"/>
</dbReference>
<dbReference type="Gene3D" id="3.40.50.920">
    <property type="match status" value="1"/>
</dbReference>
<keyword evidence="13" id="KW-0786">Thiamine pyrophosphate</keyword>